<dbReference type="Gene3D" id="1.20.120.520">
    <property type="entry name" value="nmb1532 protein domain like"/>
    <property type="match status" value="1"/>
</dbReference>
<proteinExistence type="predicted"/>
<dbReference type="OrthoDB" id="4951845at2759"/>
<organism evidence="2 3">
    <name type="scientific">Rhizoclosmatium globosum</name>
    <dbReference type="NCBI Taxonomy" id="329046"/>
    <lineage>
        <taxon>Eukaryota</taxon>
        <taxon>Fungi</taxon>
        <taxon>Fungi incertae sedis</taxon>
        <taxon>Chytridiomycota</taxon>
        <taxon>Chytridiomycota incertae sedis</taxon>
        <taxon>Chytridiomycetes</taxon>
        <taxon>Chytridiales</taxon>
        <taxon>Chytriomycetaceae</taxon>
        <taxon>Rhizoclosmatium</taxon>
    </lineage>
</organism>
<dbReference type="EMBL" id="MCGO01000010">
    <property type="protein sequence ID" value="ORY49134.1"/>
    <property type="molecule type" value="Genomic_DNA"/>
</dbReference>
<sequence length="205" mass="22674">MSHGYAGAMKSAATDADSRFKSLGVVLRSHSTMEQEVLFPALKASAPKLVSKYQLDHERDEATLASLESDVKSAVTRIGRGDVKYPRSEDFKDFVSKLRSFVVGQRVHMNNEDLDLAGALASLSTEAEAEVFAKVYLHLEPSNAAIMPVLLDVLSRQDRAQYVFNVKSVLGVKYPQKWSAFQTILTSSLVAEEMDDLKFRVDLTA</sequence>
<keyword evidence="3" id="KW-1185">Reference proteome</keyword>
<evidence type="ECO:0000313" key="3">
    <source>
        <dbReference type="Proteomes" id="UP000193642"/>
    </source>
</evidence>
<reference evidence="2 3" key="1">
    <citation type="submission" date="2016-07" db="EMBL/GenBank/DDBJ databases">
        <title>Pervasive Adenine N6-methylation of Active Genes in Fungi.</title>
        <authorList>
            <consortium name="DOE Joint Genome Institute"/>
            <person name="Mondo S.J."/>
            <person name="Dannebaum R.O."/>
            <person name="Kuo R.C."/>
            <person name="Labutti K."/>
            <person name="Haridas S."/>
            <person name="Kuo A."/>
            <person name="Salamov A."/>
            <person name="Ahrendt S.R."/>
            <person name="Lipzen A."/>
            <person name="Sullivan W."/>
            <person name="Andreopoulos W.B."/>
            <person name="Clum A."/>
            <person name="Lindquist E."/>
            <person name="Daum C."/>
            <person name="Ramamoorthy G.K."/>
            <person name="Gryganskyi A."/>
            <person name="Culley D."/>
            <person name="Magnuson J.K."/>
            <person name="James T.Y."/>
            <person name="O'Malley M.A."/>
            <person name="Stajich J.E."/>
            <person name="Spatafora J.W."/>
            <person name="Visel A."/>
            <person name="Grigoriev I.V."/>
        </authorList>
    </citation>
    <scope>NUCLEOTIDE SEQUENCE [LARGE SCALE GENOMIC DNA]</scope>
    <source>
        <strain evidence="2 3">JEL800</strain>
    </source>
</reference>
<evidence type="ECO:0000313" key="2">
    <source>
        <dbReference type="EMBL" id="ORY49134.1"/>
    </source>
</evidence>
<evidence type="ECO:0000259" key="1">
    <source>
        <dbReference type="Pfam" id="PF01814"/>
    </source>
</evidence>
<accession>A0A1Y2CQM4</accession>
<protein>
    <recommendedName>
        <fullName evidence="1">Hemerythrin-like domain-containing protein</fullName>
    </recommendedName>
</protein>
<feature type="domain" description="Hemerythrin-like" evidence="1">
    <location>
        <begin position="13"/>
        <end position="118"/>
    </location>
</feature>
<name>A0A1Y2CQM4_9FUNG</name>
<dbReference type="Proteomes" id="UP000193642">
    <property type="component" value="Unassembled WGS sequence"/>
</dbReference>
<dbReference type="InterPro" id="IPR012312">
    <property type="entry name" value="Hemerythrin-like"/>
</dbReference>
<dbReference type="Pfam" id="PF01814">
    <property type="entry name" value="Hemerythrin"/>
    <property type="match status" value="1"/>
</dbReference>
<comment type="caution">
    <text evidence="2">The sequence shown here is derived from an EMBL/GenBank/DDBJ whole genome shotgun (WGS) entry which is preliminary data.</text>
</comment>
<gene>
    <name evidence="2" type="ORF">BCR33DRAFT_714186</name>
</gene>
<dbReference type="AlphaFoldDB" id="A0A1Y2CQM4"/>